<accession>A0ACB8UTE6</accession>
<protein>
    <submittedName>
        <fullName evidence="1">Aminodeoxychorismate lyase</fullName>
        <ecNumber evidence="1">4.1.3.38</ecNumber>
    </submittedName>
</protein>
<gene>
    <name evidence="1" type="primary">ABZ2</name>
    <name evidence="1" type="ORF">LOY88_004472</name>
</gene>
<evidence type="ECO:0000313" key="1">
    <source>
        <dbReference type="EMBL" id="KAI2384727.1"/>
    </source>
</evidence>
<organism evidence="1">
    <name type="scientific">Ophidiomyces ophidiicola</name>
    <dbReference type="NCBI Taxonomy" id="1387563"/>
    <lineage>
        <taxon>Eukaryota</taxon>
        <taxon>Fungi</taxon>
        <taxon>Dikarya</taxon>
        <taxon>Ascomycota</taxon>
        <taxon>Pezizomycotina</taxon>
        <taxon>Eurotiomycetes</taxon>
        <taxon>Eurotiomycetidae</taxon>
        <taxon>Onygenales</taxon>
        <taxon>Onygenaceae</taxon>
        <taxon>Ophidiomyces</taxon>
    </lineage>
</organism>
<sequence>MAGNSASPNFQIITTLRYDPVLTVQGSGYYLLPYHYDRLLSAATDFQWTRAITALQERGREGLLDILNGEILSQLQPWRIRVLVNQQGNITSEFAPLEARASDILLPTLSNDSHPFNQGHPPPAWVLRLDSKFTPPTRFTRHKTTKREAYNASRERAGINFPQQTVEVLIYSPTGEVMEGSITTPYFKRSRRQTGPREVESGLEDVWVTPPLSSGGNDGTTRRYALAQGLCVEEVVGIDDLVNGEDVWLSNSVRGFVRAVLQLA</sequence>
<reference evidence="1" key="1">
    <citation type="journal article" date="2022" name="bioRxiv">
        <title>Population genetic analysis of Ophidiomyces ophidiicola, the causative agent of snake fungal disease, indicates recent introductions to the USA.</title>
        <authorList>
            <person name="Ladner J.T."/>
            <person name="Palmer J.M."/>
            <person name="Ettinger C.L."/>
            <person name="Stajich J.E."/>
            <person name="Farrell T.M."/>
            <person name="Glorioso B.M."/>
            <person name="Lawson B."/>
            <person name="Price S.J."/>
            <person name="Stengle A.G."/>
            <person name="Grear D.A."/>
            <person name="Lorch J.M."/>
        </authorList>
    </citation>
    <scope>NUCLEOTIDE SEQUENCE</scope>
    <source>
        <strain evidence="1">NWHC 24266-5</strain>
    </source>
</reference>
<keyword evidence="1" id="KW-0456">Lyase</keyword>
<dbReference type="EC" id="4.1.3.38" evidence="1"/>
<proteinExistence type="predicted"/>
<name>A0ACB8UTE6_9EURO</name>
<comment type="caution">
    <text evidence="1">The sequence shown here is derived from an EMBL/GenBank/DDBJ whole genome shotgun (WGS) entry which is preliminary data.</text>
</comment>
<dbReference type="EMBL" id="JALBCA010000068">
    <property type="protein sequence ID" value="KAI2384727.1"/>
    <property type="molecule type" value="Genomic_DNA"/>
</dbReference>